<feature type="transmembrane region" description="Helical" evidence="1">
    <location>
        <begin position="7"/>
        <end position="25"/>
    </location>
</feature>
<accession>F1T9F4</accession>
<dbReference type="eggNOG" id="ENOG5030FZ6">
    <property type="taxonomic scope" value="Bacteria"/>
</dbReference>
<dbReference type="OrthoDB" id="1739971at2"/>
<gene>
    <name evidence="2" type="ORF">Cpap_3565</name>
</gene>
<reference evidence="2" key="1">
    <citation type="submission" date="2009-07" db="EMBL/GenBank/DDBJ databases">
        <authorList>
            <consortium name="US DOE Joint Genome Institute (JGI-PGF)"/>
            <person name="Lucas S."/>
            <person name="Copeland A."/>
            <person name="Lapidus A."/>
            <person name="Glavina del Rio T."/>
            <person name="Tice H."/>
            <person name="Bruce D."/>
            <person name="Goodwin L."/>
            <person name="Pitluck S."/>
            <person name="Larimer F."/>
            <person name="Land M.L."/>
            <person name="Mouttaki H."/>
            <person name="He Z."/>
            <person name="Zhou J."/>
            <person name="Hemme C.L."/>
        </authorList>
    </citation>
    <scope>NUCLEOTIDE SEQUENCE</scope>
    <source>
        <strain evidence="2">DSM 2782</strain>
    </source>
</reference>
<organism evidence="2 3">
    <name type="scientific">Ruminiclostridium papyrosolvens DSM 2782</name>
    <dbReference type="NCBI Taxonomy" id="588581"/>
    <lineage>
        <taxon>Bacteria</taxon>
        <taxon>Bacillati</taxon>
        <taxon>Bacillota</taxon>
        <taxon>Clostridia</taxon>
        <taxon>Eubacteriales</taxon>
        <taxon>Oscillospiraceae</taxon>
        <taxon>Ruminiclostridium</taxon>
    </lineage>
</organism>
<evidence type="ECO:0000256" key="1">
    <source>
        <dbReference type="SAM" id="Phobius"/>
    </source>
</evidence>
<dbReference type="EMBL" id="ACXX02000002">
    <property type="protein sequence ID" value="EGD49136.1"/>
    <property type="molecule type" value="Genomic_DNA"/>
</dbReference>
<proteinExistence type="predicted"/>
<keyword evidence="1" id="KW-0812">Transmembrane</keyword>
<protein>
    <submittedName>
        <fullName evidence="2">Uncharacterized protein</fullName>
    </submittedName>
</protein>
<keyword evidence="1" id="KW-0472">Membrane</keyword>
<dbReference type="Proteomes" id="UP000003860">
    <property type="component" value="Unassembled WGS sequence"/>
</dbReference>
<keyword evidence="1" id="KW-1133">Transmembrane helix</keyword>
<dbReference type="RefSeq" id="WP_004617295.1">
    <property type="nucleotide sequence ID" value="NZ_ACXX02000002.1"/>
</dbReference>
<name>F1T9F4_9FIRM</name>
<evidence type="ECO:0000313" key="3">
    <source>
        <dbReference type="Proteomes" id="UP000003860"/>
    </source>
</evidence>
<sequence>MSKKKITLILIPVAALILLVTLFIYNSCTFTIENNDKVIKYKIEAFISRGTTPESKINIKNKIQIENVKIVSFDISSSKGNSFGYCILTKSAFIDKFKINNVRSGTETIYLPVISTKNGKYLVAIGEQYSKKATYVKVKLNDNNYTFDITSPYCILHKKVPKNTSTSEVADFTFYDKNEKEIPYSDIMEKL</sequence>
<dbReference type="AlphaFoldDB" id="F1T9F4"/>
<comment type="caution">
    <text evidence="2">The sequence shown here is derived from an EMBL/GenBank/DDBJ whole genome shotgun (WGS) entry which is preliminary data.</text>
</comment>
<evidence type="ECO:0000313" key="2">
    <source>
        <dbReference type="EMBL" id="EGD49136.1"/>
    </source>
</evidence>
<reference evidence="2" key="2">
    <citation type="submission" date="2011-01" db="EMBL/GenBank/DDBJ databases">
        <title>The Non-contiguous Finished genome of Clostridium papyrosolvens.</title>
        <authorList>
            <person name="Lucas S."/>
            <person name="Copeland A."/>
            <person name="Lapidus A."/>
            <person name="Cheng J.-F."/>
            <person name="Goodwin L."/>
            <person name="Pitluck S."/>
            <person name="Misra M."/>
            <person name="Chertkov O."/>
            <person name="Detter J.C."/>
            <person name="Han C."/>
            <person name="Tapia R."/>
            <person name="Land M."/>
            <person name="Hauser L."/>
            <person name="Kyrpides N."/>
            <person name="Ivanova N."/>
            <person name="Pagani I."/>
            <person name="Mouttaki H."/>
            <person name="He Z."/>
            <person name="Zhou J."/>
            <person name="Hemme C.L."/>
            <person name="Woyke T."/>
        </authorList>
    </citation>
    <scope>NUCLEOTIDE SEQUENCE [LARGE SCALE GENOMIC DNA]</scope>
    <source>
        <strain evidence="2">DSM 2782</strain>
    </source>
</reference>
<keyword evidence="3" id="KW-1185">Reference proteome</keyword>